<dbReference type="SUPFAM" id="SSF160113">
    <property type="entry name" value="YegP-like"/>
    <property type="match status" value="2"/>
</dbReference>
<dbReference type="PANTHER" id="PTHR40606">
    <property type="match status" value="1"/>
</dbReference>
<feature type="domain" description="DUF1508" evidence="1">
    <location>
        <begin position="19"/>
        <end position="62"/>
    </location>
</feature>
<proteinExistence type="predicted"/>
<dbReference type="InterPro" id="IPR036913">
    <property type="entry name" value="YegP-like_sf"/>
</dbReference>
<accession>A0ABQ1HAJ5</accession>
<dbReference type="Gene3D" id="2.30.29.80">
    <property type="match status" value="1"/>
</dbReference>
<protein>
    <recommendedName>
        <fullName evidence="1">DUF1508 domain-containing protein</fullName>
    </recommendedName>
</protein>
<dbReference type="RefSeq" id="WP_188492058.1">
    <property type="nucleotide sequence ID" value="NZ_BMGA01000001.1"/>
</dbReference>
<evidence type="ECO:0000313" key="3">
    <source>
        <dbReference type="Proteomes" id="UP000658793"/>
    </source>
</evidence>
<name>A0ABQ1HAJ5_9FLAO</name>
<reference evidence="3" key="1">
    <citation type="journal article" date="2019" name="Int. J. Syst. Evol. Microbiol.">
        <title>The Global Catalogue of Microorganisms (GCM) 10K type strain sequencing project: providing services to taxonomists for standard genome sequencing and annotation.</title>
        <authorList>
            <consortium name="The Broad Institute Genomics Platform"/>
            <consortium name="The Broad Institute Genome Sequencing Center for Infectious Disease"/>
            <person name="Wu L."/>
            <person name="Ma J."/>
        </authorList>
    </citation>
    <scope>NUCLEOTIDE SEQUENCE [LARGE SCALE GENOMIC DNA]</scope>
    <source>
        <strain evidence="3">CGMCC 1.12811</strain>
    </source>
</reference>
<organism evidence="2 3">
    <name type="scientific">Flavobacterium palustre</name>
    <dbReference type="NCBI Taxonomy" id="1476463"/>
    <lineage>
        <taxon>Bacteria</taxon>
        <taxon>Pseudomonadati</taxon>
        <taxon>Bacteroidota</taxon>
        <taxon>Flavobacteriia</taxon>
        <taxon>Flavobacteriales</taxon>
        <taxon>Flavobacteriaceae</taxon>
        <taxon>Flavobacterium</taxon>
    </lineage>
</organism>
<evidence type="ECO:0000259" key="1">
    <source>
        <dbReference type="Pfam" id="PF07411"/>
    </source>
</evidence>
<dbReference type="Pfam" id="PF07411">
    <property type="entry name" value="DUF1508"/>
    <property type="match status" value="2"/>
</dbReference>
<dbReference type="EMBL" id="BMGA01000001">
    <property type="protein sequence ID" value="GGA67084.1"/>
    <property type="molecule type" value="Genomic_DNA"/>
</dbReference>
<comment type="caution">
    <text evidence="2">The sequence shown here is derived from an EMBL/GenBank/DDBJ whole genome shotgun (WGS) entry which is preliminary data.</text>
</comment>
<gene>
    <name evidence="2" type="ORF">GCM10008015_04790</name>
</gene>
<feature type="domain" description="DUF1508" evidence="1">
    <location>
        <begin position="72"/>
        <end position="116"/>
    </location>
</feature>
<evidence type="ECO:0000313" key="2">
    <source>
        <dbReference type="EMBL" id="GGA67084.1"/>
    </source>
</evidence>
<dbReference type="Proteomes" id="UP000658793">
    <property type="component" value="Unassembled WGS sequence"/>
</dbReference>
<dbReference type="InterPro" id="IPR010879">
    <property type="entry name" value="DUF1508"/>
</dbReference>
<dbReference type="InterPro" id="IPR051141">
    <property type="entry name" value="UPF0339_domain"/>
</dbReference>
<sequence length="126" mass="14517">MINQINSLKMGKFIISKNTNGEFKYEFLNNNEEVILEKSAYKNKAMCLKVIESIKRNAQDDSKFYRKRTTENECYFNLKSSNGQILGTSKIYKDKATREDAIQLVKIISADAPVEDYSKLLLKTMA</sequence>
<keyword evidence="3" id="KW-1185">Reference proteome</keyword>
<dbReference type="PANTHER" id="PTHR40606:SF1">
    <property type="entry name" value="UPF0339 PROTEIN YEGP"/>
    <property type="match status" value="1"/>
</dbReference>